<dbReference type="PANTHER" id="PTHR42899:SF1">
    <property type="entry name" value="SPERMATOGENESIS-ASSOCIATED PROTEIN 20"/>
    <property type="match status" value="1"/>
</dbReference>
<accession>A0ABY5E198</accession>
<evidence type="ECO:0000313" key="3">
    <source>
        <dbReference type="EMBL" id="UTI66594.1"/>
    </source>
</evidence>
<evidence type="ECO:0000313" key="4">
    <source>
        <dbReference type="Proteomes" id="UP001056035"/>
    </source>
</evidence>
<gene>
    <name evidence="3" type="ORF">NBH00_10370</name>
</gene>
<feature type="compositionally biased region" description="Basic and acidic residues" evidence="1">
    <location>
        <begin position="368"/>
        <end position="377"/>
    </location>
</feature>
<dbReference type="PANTHER" id="PTHR42899">
    <property type="entry name" value="SPERMATOGENESIS-ASSOCIATED PROTEIN 20"/>
    <property type="match status" value="1"/>
</dbReference>
<dbReference type="InterPro" id="IPR036249">
    <property type="entry name" value="Thioredoxin-like_sf"/>
</dbReference>
<dbReference type="SUPFAM" id="SSF52833">
    <property type="entry name" value="Thioredoxin-like"/>
    <property type="match status" value="1"/>
</dbReference>
<dbReference type="EMBL" id="CP098502">
    <property type="protein sequence ID" value="UTI66594.1"/>
    <property type="molecule type" value="Genomic_DNA"/>
</dbReference>
<dbReference type="RefSeq" id="WP_254573262.1">
    <property type="nucleotide sequence ID" value="NZ_CP098502.1"/>
</dbReference>
<reference evidence="3 4" key="1">
    <citation type="submission" date="2022-06" db="EMBL/GenBank/DDBJ databases">
        <title>Paraconexibacter antarcticus.</title>
        <authorList>
            <person name="Kim C.S."/>
        </authorList>
    </citation>
    <scope>NUCLEOTIDE SEQUENCE [LARGE SCALE GENOMIC DNA]</scope>
    <source>
        <strain evidence="3 4">02-257</strain>
    </source>
</reference>
<keyword evidence="4" id="KW-1185">Reference proteome</keyword>
<proteinExistence type="predicted"/>
<dbReference type="Gene3D" id="1.50.10.10">
    <property type="match status" value="2"/>
</dbReference>
<dbReference type="InterPro" id="IPR012341">
    <property type="entry name" value="6hp_glycosidase-like_sf"/>
</dbReference>
<feature type="region of interest" description="Disordered" evidence="1">
    <location>
        <begin position="346"/>
        <end position="377"/>
    </location>
</feature>
<evidence type="ECO:0000256" key="1">
    <source>
        <dbReference type="SAM" id="MobiDB-lite"/>
    </source>
</evidence>
<dbReference type="SUPFAM" id="SSF48208">
    <property type="entry name" value="Six-hairpin glycosidases"/>
    <property type="match status" value="1"/>
</dbReference>
<dbReference type="InterPro" id="IPR024705">
    <property type="entry name" value="Ssp411"/>
</dbReference>
<dbReference type="Gene3D" id="3.40.30.10">
    <property type="entry name" value="Glutaredoxin"/>
    <property type="match status" value="1"/>
</dbReference>
<dbReference type="InterPro" id="IPR004879">
    <property type="entry name" value="Ssp411-like_TRX"/>
</dbReference>
<dbReference type="CDD" id="cd02955">
    <property type="entry name" value="SSP411"/>
    <property type="match status" value="1"/>
</dbReference>
<dbReference type="Proteomes" id="UP001056035">
    <property type="component" value="Chromosome"/>
</dbReference>
<sequence length="674" mass="72691">MANALAHETSPYLQQHAGNPVDWLPWGPEALGRAAAEDKPLLVSIGYSACHWCHVMERESFEDPATAAVMNAHFVCVKVDREERPDVDAIAMEYVQGATGHGGWPLNVFLTPGQVPFHGGTYFPPEERQGMPSWVQVLEAVAEAWSTQADEIRAGGDRLAERLSGGARLRSSGHAFDPAALDDATAALRPLYDAVNGGWGPAPKFPAAPTIEYLLRRGETGPAVHTLKCMAGGGINDQVGGGFARYSVDATWTVPHFEKMLYDNALLARAYLHAWQATGDADLRRVCEETLDWALREMRASDGGFFSALDADSEGVEGRFYVWTVAELREVLGPDADEGIRWLGATDGGNFTDPHHPPAPGDPGLNVLEDRGPRPDDETRARIRAALHERRAQRVRPGLDDKRLTAWNALMISALADAGAVLGRPDYREAARATAMFVLDTLRTPEGRLLRTYNQGTAKLAAYLEDHAFLLEAFITLHEATFEARWLHEAIALGVTLLARFQDAEHGGFFSTADDHEQLLARRKDLEDQPIPAGGSAAAFGLLRLGALTGDHRFVAAAEGQLALLQDIAPRYPGAFGHLLQALEFHSRPTLEVAIVGPEADRAPLVAAVRHGLRGDIVLSGGDGVEDHGVPLLAGRGLVGGRAAAYVCRGFACERPVTEPEELTALLGAPHGSA</sequence>
<feature type="domain" description="Spermatogenesis-associated protein 20-like TRX" evidence="2">
    <location>
        <begin position="3"/>
        <end position="163"/>
    </location>
</feature>
<evidence type="ECO:0000259" key="2">
    <source>
        <dbReference type="Pfam" id="PF03190"/>
    </source>
</evidence>
<dbReference type="Pfam" id="PF03190">
    <property type="entry name" value="Thioredox_DsbH"/>
    <property type="match status" value="1"/>
</dbReference>
<organism evidence="3 4">
    <name type="scientific">Paraconexibacter antarcticus</name>
    <dbReference type="NCBI Taxonomy" id="2949664"/>
    <lineage>
        <taxon>Bacteria</taxon>
        <taxon>Bacillati</taxon>
        <taxon>Actinomycetota</taxon>
        <taxon>Thermoleophilia</taxon>
        <taxon>Solirubrobacterales</taxon>
        <taxon>Paraconexibacteraceae</taxon>
        <taxon>Paraconexibacter</taxon>
    </lineage>
</organism>
<name>A0ABY5E198_9ACTN</name>
<dbReference type="InterPro" id="IPR008928">
    <property type="entry name" value="6-hairpin_glycosidase_sf"/>
</dbReference>
<protein>
    <submittedName>
        <fullName evidence="3">Thioredoxin domain-containing protein</fullName>
    </submittedName>
</protein>
<dbReference type="PIRSF" id="PIRSF006402">
    <property type="entry name" value="UCP006402_thioredoxin"/>
    <property type="match status" value="1"/>
</dbReference>